<accession>A0A977L379</accession>
<evidence type="ECO:0000313" key="1">
    <source>
        <dbReference type="EMBL" id="UXE63240.1"/>
    </source>
</evidence>
<reference evidence="1" key="1">
    <citation type="submission" date="2021-04" db="EMBL/GenBank/DDBJ databases">
        <title>Genome sequence of Woronichinia naegeliana from Washington state freshwater lake bloom.</title>
        <authorList>
            <person name="Dreher T.W."/>
        </authorList>
    </citation>
    <scope>NUCLEOTIDE SEQUENCE</scope>
    <source>
        <strain evidence="1">WA131</strain>
    </source>
</reference>
<name>A0A977L379_9CYAN</name>
<dbReference type="EMBL" id="CP073041">
    <property type="protein sequence ID" value="UXE63240.1"/>
    <property type="molecule type" value="Genomic_DNA"/>
</dbReference>
<protein>
    <submittedName>
        <fullName evidence="1">Uncharacterized protein</fullName>
    </submittedName>
</protein>
<organism evidence="1">
    <name type="scientific">Woronichinia naegeliana WA131</name>
    <dbReference type="NCBI Taxonomy" id="2824559"/>
    <lineage>
        <taxon>Bacteria</taxon>
        <taxon>Bacillati</taxon>
        <taxon>Cyanobacteriota</taxon>
        <taxon>Cyanophyceae</taxon>
        <taxon>Synechococcales</taxon>
        <taxon>Coelosphaeriaceae</taxon>
        <taxon>Woronichinia</taxon>
    </lineage>
</organism>
<gene>
    <name evidence="1" type="ORF">KA717_11630</name>
</gene>
<proteinExistence type="predicted"/>
<dbReference type="KEGG" id="wna:KA717_11630"/>
<sequence length="145" mass="16457">MRKTNNQSTRQSHNIIDCISQFIQNLFSQSNKNYSTSPENQTDSLTEIPAFLRTALITIWDSNIAPILTTEFGSETEVLYVIFYQGDNESGAIMEIWDPNYVETKPSQVFALECGISENTETLAKNRSEAKRLKLQNWSSFSTSS</sequence>
<dbReference type="AlphaFoldDB" id="A0A977L379"/>
<dbReference type="Proteomes" id="UP001065613">
    <property type="component" value="Chromosome"/>
</dbReference>